<dbReference type="CDD" id="cd01314">
    <property type="entry name" value="D-HYD"/>
    <property type="match status" value="1"/>
</dbReference>
<dbReference type="InterPro" id="IPR011778">
    <property type="entry name" value="Hydantoinase/dihydroPyrase"/>
</dbReference>
<feature type="domain" description="Amidohydrolase-related" evidence="6">
    <location>
        <begin position="51"/>
        <end position="441"/>
    </location>
</feature>
<dbReference type="InterPro" id="IPR032466">
    <property type="entry name" value="Metal_Hydrolase"/>
</dbReference>
<evidence type="ECO:0000313" key="7">
    <source>
        <dbReference type="EMBL" id="NML11725.1"/>
    </source>
</evidence>
<dbReference type="FunFam" id="3.20.20.140:FF:000174">
    <property type="entry name" value="Dihydropyrimidinase-related protein 2"/>
    <property type="match status" value="1"/>
</dbReference>
<dbReference type="GO" id="GO:0046872">
    <property type="term" value="F:metal ion binding"/>
    <property type="evidence" value="ECO:0007669"/>
    <property type="project" value="UniProtKB-KW"/>
</dbReference>
<evidence type="ECO:0000256" key="4">
    <source>
        <dbReference type="ARBA" id="ARBA00022801"/>
    </source>
</evidence>
<comment type="cofactor">
    <cofactor evidence="1">
        <name>Zn(2+)</name>
        <dbReference type="ChEBI" id="CHEBI:29105"/>
    </cofactor>
</comment>
<dbReference type="AlphaFoldDB" id="A0A7X9ZT36"/>
<dbReference type="Proteomes" id="UP000519023">
    <property type="component" value="Unassembled WGS sequence"/>
</dbReference>
<dbReference type="InterPro" id="IPR006680">
    <property type="entry name" value="Amidohydro-rel"/>
</dbReference>
<organism evidence="7 8">
    <name type="scientific">Sphingobium psychrophilum</name>
    <dbReference type="NCBI Taxonomy" id="2728834"/>
    <lineage>
        <taxon>Bacteria</taxon>
        <taxon>Pseudomonadati</taxon>
        <taxon>Pseudomonadota</taxon>
        <taxon>Alphaproteobacteria</taxon>
        <taxon>Sphingomonadales</taxon>
        <taxon>Sphingomonadaceae</taxon>
        <taxon>Sphingobium</taxon>
    </lineage>
</organism>
<dbReference type="Gene3D" id="3.20.20.140">
    <property type="entry name" value="Metal-dependent hydrolases"/>
    <property type="match status" value="1"/>
</dbReference>
<feature type="modified residue" description="N6-carboxylysine" evidence="5">
    <location>
        <position position="153"/>
    </location>
</feature>
<comment type="caution">
    <text evidence="7">The sequence shown here is derived from an EMBL/GenBank/DDBJ whole genome shotgun (WGS) entry which is preliminary data.</text>
</comment>
<accession>A0A7X9ZT36</accession>
<evidence type="ECO:0000256" key="2">
    <source>
        <dbReference type="ARBA" id="ARBA00008829"/>
    </source>
</evidence>
<dbReference type="EMBL" id="JABBFV010000013">
    <property type="protein sequence ID" value="NML11725.1"/>
    <property type="molecule type" value="Genomic_DNA"/>
</dbReference>
<protein>
    <submittedName>
        <fullName evidence="7">Dihydropyrimidinase</fullName>
        <ecNumber evidence="7">3.5.2.2</ecNumber>
    </submittedName>
</protein>
<dbReference type="GO" id="GO:0004157">
    <property type="term" value="F:dihydropyrimidinase activity"/>
    <property type="evidence" value="ECO:0007669"/>
    <property type="project" value="UniProtKB-EC"/>
</dbReference>
<keyword evidence="8" id="KW-1185">Reference proteome</keyword>
<dbReference type="InterPro" id="IPR050378">
    <property type="entry name" value="Metallo-dep_Hydrolases_sf"/>
</dbReference>
<dbReference type="Gene3D" id="2.30.40.10">
    <property type="entry name" value="Urease, subunit C, domain 1"/>
    <property type="match status" value="1"/>
</dbReference>
<dbReference type="SUPFAM" id="SSF51556">
    <property type="entry name" value="Metallo-dependent hydrolases"/>
    <property type="match status" value="1"/>
</dbReference>
<dbReference type="Pfam" id="PF01979">
    <property type="entry name" value="Amidohydro_1"/>
    <property type="match status" value="1"/>
</dbReference>
<dbReference type="NCBIfam" id="TIGR02033">
    <property type="entry name" value="D-hydantoinase"/>
    <property type="match status" value="1"/>
</dbReference>
<evidence type="ECO:0000256" key="3">
    <source>
        <dbReference type="ARBA" id="ARBA00022723"/>
    </source>
</evidence>
<reference evidence="7 8" key="1">
    <citation type="submission" date="2020-04" db="EMBL/GenBank/DDBJ databases">
        <title>Sphingobium sp. AR-3-1 isolated from Arctic soil.</title>
        <authorList>
            <person name="Dahal R.H."/>
            <person name="Chaudhary D.K."/>
        </authorList>
    </citation>
    <scope>NUCLEOTIDE SEQUENCE [LARGE SCALE GENOMIC DNA]</scope>
    <source>
        <strain evidence="7 8">AR-3-1</strain>
    </source>
</reference>
<comment type="similarity">
    <text evidence="2">Belongs to the metallo-dependent hydrolases superfamily. Hydantoinase/dihydropyrimidinase family.</text>
</comment>
<dbReference type="PANTHER" id="PTHR11647:SF1">
    <property type="entry name" value="COLLAPSIN RESPONSE MEDIATOR PROTEIN"/>
    <property type="match status" value="1"/>
</dbReference>
<dbReference type="PANTHER" id="PTHR11647">
    <property type="entry name" value="HYDRANTOINASE/DIHYDROPYRIMIDINASE FAMILY MEMBER"/>
    <property type="match status" value="1"/>
</dbReference>
<dbReference type="InterPro" id="IPR011059">
    <property type="entry name" value="Metal-dep_hydrolase_composite"/>
</dbReference>
<keyword evidence="3" id="KW-0479">Metal-binding</keyword>
<keyword evidence="4 7" id="KW-0378">Hydrolase</keyword>
<dbReference type="SUPFAM" id="SSF51338">
    <property type="entry name" value="Composite domain of metallo-dependent hydrolases"/>
    <property type="match status" value="1"/>
</dbReference>
<dbReference type="EC" id="3.5.2.2" evidence="7"/>
<evidence type="ECO:0000313" key="8">
    <source>
        <dbReference type="Proteomes" id="UP000519023"/>
    </source>
</evidence>
<comment type="PTM">
    <text evidence="5">Carbamylation allows a single lysine to coordinate two divalent metal cations.</text>
</comment>
<name>A0A7X9ZT36_9SPHN</name>
<evidence type="ECO:0000259" key="6">
    <source>
        <dbReference type="Pfam" id="PF01979"/>
    </source>
</evidence>
<proteinExistence type="inferred from homology"/>
<gene>
    <name evidence="7" type="primary">hydA</name>
    <name evidence="7" type="ORF">HHL08_16475</name>
</gene>
<dbReference type="NCBIfam" id="NF009941">
    <property type="entry name" value="PRK13404.1"/>
    <property type="match status" value="1"/>
</dbReference>
<sequence length="485" mass="52183">MSINDLVIRGGRVVSDTDVFEADVAVSDGRIVAVGPNLPAGKREIDASGQLVMPGGVDTHCHVEQLSGMGRMSADDWYSASVSAAFGGTTTIVPFAAQHKGADLRQVADDYAALAAAKSVIDYSYHLIVTGTDSKTLEQDLPQLIKEGITSFKIYMTYEQLKLDDYQILDVLSVAAREQALVMVHAENNDVIRWISEKLLSSGHVAPHFHGVSHSHLAESEATNRAIALSRVLDVPILIVHVSAQDALTTIAAARRRGAPIYAETCPHYLTLTGDKMEKPDMEGAKYCCSPPLRDGQAQEALWSALSDGVLQVVSSDHAPYTFDAKGKLPHGDKTTFAKVANGVPGIEARLPLLFSEGVGKGRLSLPEFVALGITNHARLYGMYPRKGVIAEGSDADIAIWNPDVEVVLSTDMLHDRVGYTPYEGMVVKGWPQTVISAGDIIIENGTMYAQAGRGRFIARGTPGPCTEECAVSEQAQFLRTITKI</sequence>
<dbReference type="GO" id="GO:0005829">
    <property type="term" value="C:cytosol"/>
    <property type="evidence" value="ECO:0007669"/>
    <property type="project" value="TreeGrafter"/>
</dbReference>
<evidence type="ECO:0000256" key="1">
    <source>
        <dbReference type="ARBA" id="ARBA00001947"/>
    </source>
</evidence>
<evidence type="ECO:0000256" key="5">
    <source>
        <dbReference type="PIRSR" id="PIRSR611778-50"/>
    </source>
</evidence>